<dbReference type="InterPro" id="IPR015797">
    <property type="entry name" value="NUDIX_hydrolase-like_dom_sf"/>
</dbReference>
<dbReference type="CDD" id="cd03424">
    <property type="entry name" value="NUDIX_ADPRase_Nudt5_UGPPase_Nudt14"/>
    <property type="match status" value="1"/>
</dbReference>
<dbReference type="InterPro" id="IPR020084">
    <property type="entry name" value="NUDIX_hydrolase_CS"/>
</dbReference>
<evidence type="ECO:0000256" key="6">
    <source>
        <dbReference type="ARBA" id="ARBA00032162"/>
    </source>
</evidence>
<dbReference type="GO" id="GO:0019693">
    <property type="term" value="P:ribose phosphate metabolic process"/>
    <property type="evidence" value="ECO:0007669"/>
    <property type="project" value="TreeGrafter"/>
</dbReference>
<evidence type="ECO:0000259" key="9">
    <source>
        <dbReference type="PROSITE" id="PS51462"/>
    </source>
</evidence>
<evidence type="ECO:0000313" key="10">
    <source>
        <dbReference type="EMBL" id="AXC09748.1"/>
    </source>
</evidence>
<proteinExistence type="inferred from homology"/>
<reference evidence="10 11" key="1">
    <citation type="journal article" date="2018" name="Front. Microbiol.">
        <title>Hydrolytic Capabilities as a Key to Environmental Success: Chitinolytic and Cellulolytic Acidobacteria From Acidic Sub-arctic Soils and Boreal Peatlands.</title>
        <authorList>
            <person name="Belova S.E."/>
            <person name="Ravin N.V."/>
            <person name="Pankratov T.A."/>
            <person name="Rakitin A.L."/>
            <person name="Ivanova A.A."/>
            <person name="Beletsky A.V."/>
            <person name="Mardanov A.V."/>
            <person name="Sinninghe Damste J.S."/>
            <person name="Dedysh S.N."/>
        </authorList>
    </citation>
    <scope>NUCLEOTIDE SEQUENCE [LARGE SCALE GENOMIC DNA]</scope>
    <source>
        <strain evidence="10 11">SBC82</strain>
    </source>
</reference>
<dbReference type="GO" id="GO:0016787">
    <property type="term" value="F:hydrolase activity"/>
    <property type="evidence" value="ECO:0007669"/>
    <property type="project" value="UniProtKB-KW"/>
</dbReference>
<dbReference type="GO" id="GO:0006753">
    <property type="term" value="P:nucleoside phosphate metabolic process"/>
    <property type="evidence" value="ECO:0007669"/>
    <property type="project" value="TreeGrafter"/>
</dbReference>
<comment type="catalytic activity">
    <reaction evidence="1">
        <text>GDP-alpha-D-mannose + H2O = alpha-D-mannose 1-phosphate + GMP + 2 H(+)</text>
        <dbReference type="Rhea" id="RHEA:27978"/>
        <dbReference type="ChEBI" id="CHEBI:15377"/>
        <dbReference type="ChEBI" id="CHEBI:15378"/>
        <dbReference type="ChEBI" id="CHEBI:57527"/>
        <dbReference type="ChEBI" id="CHEBI:58115"/>
        <dbReference type="ChEBI" id="CHEBI:58409"/>
    </reaction>
</comment>
<evidence type="ECO:0000313" key="11">
    <source>
        <dbReference type="Proteomes" id="UP000253606"/>
    </source>
</evidence>
<protein>
    <recommendedName>
        <fullName evidence="4">GDP-mannose pyrophosphatase</fullName>
    </recommendedName>
    <alternativeName>
        <fullName evidence="6">GDP-mannose hydrolase</fullName>
    </alternativeName>
    <alternativeName>
        <fullName evidence="7">GDPMK</fullName>
    </alternativeName>
</protein>
<dbReference type="SUPFAM" id="SSF55811">
    <property type="entry name" value="Nudix"/>
    <property type="match status" value="1"/>
</dbReference>
<dbReference type="PANTHER" id="PTHR11839:SF18">
    <property type="entry name" value="NUDIX HYDROLASE DOMAIN-CONTAINING PROTEIN"/>
    <property type="match status" value="1"/>
</dbReference>
<feature type="compositionally biased region" description="Basic and acidic residues" evidence="8">
    <location>
        <begin position="1"/>
        <end position="13"/>
    </location>
</feature>
<sequence length="220" mass="24701">MAKEKSNKKEKKDAKQRKEKSVSATAAAKSRSKQPETAEVLSSKLQYQGPLFSVFSDHIVEPNGVECTRDVVRHGGSVVILAVDDSQSKRDPMIVMERQYRHAAGQYIWELPAGKIDGDESRLAAAKRELIEETGYRAKKWSPLVRYFASPGFLGEWMQIFLAEGLTLGDARPEEDERIDLYLISLSEVLRLIDAGAILDGKTLIGVQFYARNRKQKTKS</sequence>
<dbReference type="InterPro" id="IPR000086">
    <property type="entry name" value="NUDIX_hydrolase_dom"/>
</dbReference>
<dbReference type="EMBL" id="CP030840">
    <property type="protein sequence ID" value="AXC09748.1"/>
    <property type="molecule type" value="Genomic_DNA"/>
</dbReference>
<dbReference type="Proteomes" id="UP000253606">
    <property type="component" value="Chromosome"/>
</dbReference>
<dbReference type="OrthoDB" id="9806150at2"/>
<dbReference type="GO" id="GO:0005829">
    <property type="term" value="C:cytosol"/>
    <property type="evidence" value="ECO:0007669"/>
    <property type="project" value="TreeGrafter"/>
</dbReference>
<comment type="similarity">
    <text evidence="3">Belongs to the Nudix hydrolase family. NudK subfamily.</text>
</comment>
<evidence type="ECO:0000256" key="3">
    <source>
        <dbReference type="ARBA" id="ARBA00007275"/>
    </source>
</evidence>
<name>A0A2Z5FSD9_9BACT</name>
<evidence type="ECO:0000256" key="4">
    <source>
        <dbReference type="ARBA" id="ARBA00016377"/>
    </source>
</evidence>
<feature type="region of interest" description="Disordered" evidence="8">
    <location>
        <begin position="1"/>
        <end position="38"/>
    </location>
</feature>
<dbReference type="PANTHER" id="PTHR11839">
    <property type="entry name" value="UDP/ADP-SUGAR PYROPHOSPHATASE"/>
    <property type="match status" value="1"/>
</dbReference>
<dbReference type="RefSeq" id="WP_114205518.1">
    <property type="nucleotide sequence ID" value="NZ_CP030840.1"/>
</dbReference>
<evidence type="ECO:0000256" key="1">
    <source>
        <dbReference type="ARBA" id="ARBA00000847"/>
    </source>
</evidence>
<comment type="cofactor">
    <cofactor evidence="2">
        <name>Mg(2+)</name>
        <dbReference type="ChEBI" id="CHEBI:18420"/>
    </cofactor>
</comment>
<dbReference type="PROSITE" id="PS00893">
    <property type="entry name" value="NUDIX_BOX"/>
    <property type="match status" value="1"/>
</dbReference>
<gene>
    <name evidence="10" type="ORF">ACPOL_0367</name>
</gene>
<accession>A0A2Z5FSD9</accession>
<dbReference type="KEGG" id="abas:ACPOL_0367"/>
<dbReference type="Gene3D" id="3.90.79.10">
    <property type="entry name" value="Nucleoside Triphosphate Pyrophosphohydrolase"/>
    <property type="match status" value="1"/>
</dbReference>
<dbReference type="Pfam" id="PF00293">
    <property type="entry name" value="NUDIX"/>
    <property type="match status" value="1"/>
</dbReference>
<dbReference type="PROSITE" id="PS51462">
    <property type="entry name" value="NUDIX"/>
    <property type="match status" value="1"/>
</dbReference>
<organism evidence="10 11">
    <name type="scientific">Acidisarcina polymorpha</name>
    <dbReference type="NCBI Taxonomy" id="2211140"/>
    <lineage>
        <taxon>Bacteria</taxon>
        <taxon>Pseudomonadati</taxon>
        <taxon>Acidobacteriota</taxon>
        <taxon>Terriglobia</taxon>
        <taxon>Terriglobales</taxon>
        <taxon>Acidobacteriaceae</taxon>
        <taxon>Acidisarcina</taxon>
    </lineage>
</organism>
<keyword evidence="11" id="KW-1185">Reference proteome</keyword>
<feature type="domain" description="Nudix hydrolase" evidence="9">
    <location>
        <begin position="72"/>
        <end position="206"/>
    </location>
</feature>
<dbReference type="AlphaFoldDB" id="A0A2Z5FSD9"/>
<evidence type="ECO:0000256" key="5">
    <source>
        <dbReference type="ARBA" id="ARBA00022801"/>
    </source>
</evidence>
<evidence type="ECO:0000256" key="7">
    <source>
        <dbReference type="ARBA" id="ARBA00032272"/>
    </source>
</evidence>
<evidence type="ECO:0000256" key="8">
    <source>
        <dbReference type="SAM" id="MobiDB-lite"/>
    </source>
</evidence>
<keyword evidence="5" id="KW-0378">Hydrolase</keyword>
<evidence type="ECO:0000256" key="2">
    <source>
        <dbReference type="ARBA" id="ARBA00001946"/>
    </source>
</evidence>